<organism evidence="9 10">
    <name type="scientific">Glycomyces harbinensis</name>
    <dbReference type="NCBI Taxonomy" id="58114"/>
    <lineage>
        <taxon>Bacteria</taxon>
        <taxon>Bacillati</taxon>
        <taxon>Actinomycetota</taxon>
        <taxon>Actinomycetes</taxon>
        <taxon>Glycomycetales</taxon>
        <taxon>Glycomycetaceae</taxon>
        <taxon>Glycomyces</taxon>
    </lineage>
</organism>
<evidence type="ECO:0000313" key="10">
    <source>
        <dbReference type="Proteomes" id="UP000198949"/>
    </source>
</evidence>
<dbReference type="SMART" id="SM00346">
    <property type="entry name" value="HTH_ICLR"/>
    <property type="match status" value="1"/>
</dbReference>
<evidence type="ECO:0000256" key="1">
    <source>
        <dbReference type="ARBA" id="ARBA00022798"/>
    </source>
</evidence>
<evidence type="ECO:0000256" key="5">
    <source>
        <dbReference type="ARBA" id="ARBA00058938"/>
    </source>
</evidence>
<dbReference type="InterPro" id="IPR029016">
    <property type="entry name" value="GAF-like_dom_sf"/>
</dbReference>
<keyword evidence="1" id="KW-0319">Glycerol metabolism</keyword>
<dbReference type="Gene3D" id="1.10.10.10">
    <property type="entry name" value="Winged helix-like DNA-binding domain superfamily/Winged helix DNA-binding domain"/>
    <property type="match status" value="1"/>
</dbReference>
<feature type="domain" description="HTH iclR-type" evidence="7">
    <location>
        <begin position="15"/>
        <end position="76"/>
    </location>
</feature>
<dbReference type="PROSITE" id="PS51077">
    <property type="entry name" value="HTH_ICLR"/>
    <property type="match status" value="1"/>
</dbReference>
<feature type="domain" description="IclR-ED" evidence="8">
    <location>
        <begin position="77"/>
        <end position="259"/>
    </location>
</feature>
<dbReference type="PANTHER" id="PTHR30136">
    <property type="entry name" value="HELIX-TURN-HELIX TRANSCRIPTIONAL REGULATOR, ICLR FAMILY"/>
    <property type="match status" value="1"/>
</dbReference>
<gene>
    <name evidence="9" type="ORF">SAMN05216270_11057</name>
</gene>
<keyword evidence="4" id="KW-0804">Transcription</keyword>
<dbReference type="PANTHER" id="PTHR30136:SF24">
    <property type="entry name" value="HTH-TYPE TRANSCRIPTIONAL REPRESSOR ALLR"/>
    <property type="match status" value="1"/>
</dbReference>
<keyword evidence="2" id="KW-0805">Transcription regulation</keyword>
<dbReference type="PROSITE" id="PS51078">
    <property type="entry name" value="ICLR_ED"/>
    <property type="match status" value="1"/>
</dbReference>
<evidence type="ECO:0000259" key="7">
    <source>
        <dbReference type="PROSITE" id="PS51077"/>
    </source>
</evidence>
<dbReference type="SUPFAM" id="SSF46785">
    <property type="entry name" value="Winged helix' DNA-binding domain"/>
    <property type="match status" value="1"/>
</dbReference>
<dbReference type="Pfam" id="PF01614">
    <property type="entry name" value="IclR_C"/>
    <property type="match status" value="1"/>
</dbReference>
<keyword evidence="3" id="KW-0238">DNA-binding</keyword>
<accession>A0A1G6Z730</accession>
<dbReference type="Pfam" id="PF09339">
    <property type="entry name" value="HTH_IclR"/>
    <property type="match status" value="1"/>
</dbReference>
<dbReference type="InterPro" id="IPR036390">
    <property type="entry name" value="WH_DNA-bd_sf"/>
</dbReference>
<reference evidence="10" key="1">
    <citation type="submission" date="2016-10" db="EMBL/GenBank/DDBJ databases">
        <authorList>
            <person name="Varghese N."/>
            <person name="Submissions S."/>
        </authorList>
    </citation>
    <scope>NUCLEOTIDE SEQUENCE [LARGE SCALE GENOMIC DNA]</scope>
    <source>
        <strain evidence="10">CGMCC 4.3516</strain>
    </source>
</reference>
<dbReference type="InterPro" id="IPR050707">
    <property type="entry name" value="HTH_MetabolicPath_Reg"/>
</dbReference>
<dbReference type="GO" id="GO:0003700">
    <property type="term" value="F:DNA-binding transcription factor activity"/>
    <property type="evidence" value="ECO:0007669"/>
    <property type="project" value="TreeGrafter"/>
</dbReference>
<dbReference type="EMBL" id="FNAD01000010">
    <property type="protein sequence ID" value="SDD97675.1"/>
    <property type="molecule type" value="Genomic_DNA"/>
</dbReference>
<dbReference type="GO" id="GO:0003677">
    <property type="term" value="F:DNA binding"/>
    <property type="evidence" value="ECO:0007669"/>
    <property type="project" value="UniProtKB-KW"/>
</dbReference>
<evidence type="ECO:0000259" key="8">
    <source>
        <dbReference type="PROSITE" id="PS51078"/>
    </source>
</evidence>
<evidence type="ECO:0000256" key="6">
    <source>
        <dbReference type="ARBA" id="ARBA00070406"/>
    </source>
</evidence>
<keyword evidence="10" id="KW-1185">Reference proteome</keyword>
<dbReference type="GO" id="GO:0006071">
    <property type="term" value="P:glycerol metabolic process"/>
    <property type="evidence" value="ECO:0007669"/>
    <property type="project" value="UniProtKB-KW"/>
</dbReference>
<comment type="function">
    <text evidence="5">May be an activator protein for the gylABX operon.</text>
</comment>
<dbReference type="STRING" id="58114.SAMN05216270_11057"/>
<dbReference type="RefSeq" id="WP_091037787.1">
    <property type="nucleotide sequence ID" value="NZ_FNAD01000010.1"/>
</dbReference>
<dbReference type="AlphaFoldDB" id="A0A1G6Z730"/>
<dbReference type="Proteomes" id="UP000198949">
    <property type="component" value="Unassembled WGS sequence"/>
</dbReference>
<proteinExistence type="predicted"/>
<protein>
    <recommendedName>
        <fullName evidence="6">Glycerol operon regulatory protein</fullName>
    </recommendedName>
</protein>
<dbReference type="InterPro" id="IPR014757">
    <property type="entry name" value="Tscrpt_reg_IclR_C"/>
</dbReference>
<dbReference type="InterPro" id="IPR036388">
    <property type="entry name" value="WH-like_DNA-bd_sf"/>
</dbReference>
<evidence type="ECO:0000256" key="3">
    <source>
        <dbReference type="ARBA" id="ARBA00023125"/>
    </source>
</evidence>
<sequence>MAGIHPAQAEPTKMIQSVQRALRIMELVGRHADGVSAPRIAFECGLNRATAYNLLRTLVYERYLRRDDEGRYSLGLEVSDRYSELTRAMAGPSTCGQYMRRMSTETGYSTFVARFVEGRPAVTDVIEGNKSPHVEDLIVGFDDGAHATALGKALLATLQPMDRARFLRSAGMRKFTGHTLTEPDAFEYDLAVYGESGVYAEIGQFKEDVACAGVVIREGEAPAERIVFAVALPLEDLRNTWPILTQRLREAAAELQPLL</sequence>
<dbReference type="SUPFAM" id="SSF55781">
    <property type="entry name" value="GAF domain-like"/>
    <property type="match status" value="1"/>
</dbReference>
<name>A0A1G6Z730_9ACTN</name>
<dbReference type="Gene3D" id="3.30.450.40">
    <property type="match status" value="1"/>
</dbReference>
<dbReference type="GO" id="GO:0045892">
    <property type="term" value="P:negative regulation of DNA-templated transcription"/>
    <property type="evidence" value="ECO:0007669"/>
    <property type="project" value="TreeGrafter"/>
</dbReference>
<evidence type="ECO:0000313" key="9">
    <source>
        <dbReference type="EMBL" id="SDD97675.1"/>
    </source>
</evidence>
<dbReference type="OrthoDB" id="5242615at2"/>
<dbReference type="FunFam" id="1.10.10.10:FF:000056">
    <property type="entry name" value="IclR family transcriptional regulator"/>
    <property type="match status" value="1"/>
</dbReference>
<evidence type="ECO:0000256" key="4">
    <source>
        <dbReference type="ARBA" id="ARBA00023163"/>
    </source>
</evidence>
<evidence type="ECO:0000256" key="2">
    <source>
        <dbReference type="ARBA" id="ARBA00023015"/>
    </source>
</evidence>
<dbReference type="InterPro" id="IPR005471">
    <property type="entry name" value="Tscrpt_reg_IclR_N"/>
</dbReference>